<reference evidence="1 2" key="1">
    <citation type="submission" date="2016-10" db="EMBL/GenBank/DDBJ databases">
        <title>Updated version of Genome Assembly of Janthinobacterium lividum ERGS5:01.</title>
        <authorList>
            <person name="Kumar R."/>
            <person name="Acharya V."/>
            <person name="Singh D."/>
        </authorList>
    </citation>
    <scope>NUCLEOTIDE SEQUENCE [LARGE SCALE GENOMIC DNA]</scope>
    <source>
        <strain evidence="1 2">ERGS5:01</strain>
    </source>
</reference>
<gene>
    <name evidence="1" type="ORF">BA896_001130</name>
</gene>
<evidence type="ECO:0008006" key="3">
    <source>
        <dbReference type="Google" id="ProtNLM"/>
    </source>
</evidence>
<dbReference type="Proteomes" id="UP000092634">
    <property type="component" value="Unassembled WGS sequence"/>
</dbReference>
<organism evidence="1 2">
    <name type="scientific">Janthinobacterium lividum</name>
    <dbReference type="NCBI Taxonomy" id="29581"/>
    <lineage>
        <taxon>Bacteria</taxon>
        <taxon>Pseudomonadati</taxon>
        <taxon>Pseudomonadota</taxon>
        <taxon>Betaproteobacteria</taxon>
        <taxon>Burkholderiales</taxon>
        <taxon>Oxalobacteraceae</taxon>
        <taxon>Janthinobacterium</taxon>
    </lineage>
</organism>
<dbReference type="EMBL" id="MAQB02000001">
    <property type="protein sequence ID" value="OFJ47810.1"/>
    <property type="molecule type" value="Genomic_DNA"/>
</dbReference>
<evidence type="ECO:0000313" key="2">
    <source>
        <dbReference type="Proteomes" id="UP000092634"/>
    </source>
</evidence>
<sequence length="83" mass="9606">MLLGTDIQSRQKLEVEVKRLYSMRSSIAHAGNNEVNQEDLDTIQRIARDIVIKIFITKSLKEITSIAEMYNFFKSLKYSCHAI</sequence>
<proteinExistence type="predicted"/>
<evidence type="ECO:0000313" key="1">
    <source>
        <dbReference type="EMBL" id="OFJ47810.1"/>
    </source>
</evidence>
<accession>A0A1E8PPM4</accession>
<comment type="caution">
    <text evidence="1">The sequence shown here is derived from an EMBL/GenBank/DDBJ whole genome shotgun (WGS) entry which is preliminary data.</text>
</comment>
<protein>
    <recommendedName>
        <fullName evidence="3">Apea-like HEPN domain-containing protein</fullName>
    </recommendedName>
</protein>
<name>A0A1E8PPM4_9BURK</name>
<dbReference type="AlphaFoldDB" id="A0A1E8PPM4"/>